<evidence type="ECO:0000256" key="1">
    <source>
        <dbReference type="ARBA" id="ARBA00004370"/>
    </source>
</evidence>
<keyword evidence="2 6" id="KW-0812">Transmembrane</keyword>
<evidence type="ECO:0000256" key="3">
    <source>
        <dbReference type="ARBA" id="ARBA00022989"/>
    </source>
</evidence>
<comment type="similarity">
    <text evidence="5 6">Belongs to the anion channel-forming bestrophin (TC 1.A.46) family. Calcium-sensitive chloride channel subfamily.</text>
</comment>
<dbReference type="EMBL" id="CAXKWB010003077">
    <property type="protein sequence ID" value="CAL4068327.1"/>
    <property type="molecule type" value="Genomic_DNA"/>
</dbReference>
<evidence type="ECO:0000256" key="6">
    <source>
        <dbReference type="RuleBase" id="RU363126"/>
    </source>
</evidence>
<keyword evidence="6" id="KW-0813">Transport</keyword>
<dbReference type="PANTHER" id="PTHR10736:SF65">
    <property type="entry name" value="BESTROPHIN 1, ISOFORM C-RELATED"/>
    <property type="match status" value="1"/>
</dbReference>
<evidence type="ECO:0000313" key="8">
    <source>
        <dbReference type="Proteomes" id="UP001497623"/>
    </source>
</evidence>
<keyword evidence="6" id="KW-0869">Chloride channel</keyword>
<keyword evidence="6" id="KW-0407">Ion channel</keyword>
<dbReference type="AlphaFoldDB" id="A0AAV2Q4Y5"/>
<dbReference type="GO" id="GO:0005886">
    <property type="term" value="C:plasma membrane"/>
    <property type="evidence" value="ECO:0007669"/>
    <property type="project" value="UniProtKB-SubCell"/>
</dbReference>
<dbReference type="GO" id="GO:0034707">
    <property type="term" value="C:chloride channel complex"/>
    <property type="evidence" value="ECO:0007669"/>
    <property type="project" value="UniProtKB-KW"/>
</dbReference>
<dbReference type="InterPro" id="IPR021134">
    <property type="entry name" value="Bestrophin-like"/>
</dbReference>
<keyword evidence="6" id="KW-0406">Ion transport</keyword>
<dbReference type="PANTHER" id="PTHR10736">
    <property type="entry name" value="BESTROPHIN"/>
    <property type="match status" value="1"/>
</dbReference>
<name>A0AAV2Q4Y5_MEGNR</name>
<dbReference type="GO" id="GO:0005254">
    <property type="term" value="F:chloride channel activity"/>
    <property type="evidence" value="ECO:0007669"/>
    <property type="project" value="UniProtKB-KW"/>
</dbReference>
<organism evidence="7 8">
    <name type="scientific">Meganyctiphanes norvegica</name>
    <name type="common">Northern krill</name>
    <name type="synonym">Thysanopoda norvegica</name>
    <dbReference type="NCBI Taxonomy" id="48144"/>
    <lineage>
        <taxon>Eukaryota</taxon>
        <taxon>Metazoa</taxon>
        <taxon>Ecdysozoa</taxon>
        <taxon>Arthropoda</taxon>
        <taxon>Crustacea</taxon>
        <taxon>Multicrustacea</taxon>
        <taxon>Malacostraca</taxon>
        <taxon>Eumalacostraca</taxon>
        <taxon>Eucarida</taxon>
        <taxon>Euphausiacea</taxon>
        <taxon>Euphausiidae</taxon>
        <taxon>Meganyctiphanes</taxon>
    </lineage>
</organism>
<dbReference type="Pfam" id="PF01062">
    <property type="entry name" value="Bestrophin"/>
    <property type="match status" value="1"/>
</dbReference>
<feature type="transmembrane region" description="Helical" evidence="6">
    <location>
        <begin position="120"/>
        <end position="144"/>
    </location>
</feature>
<dbReference type="InterPro" id="IPR000615">
    <property type="entry name" value="Bestrophin"/>
</dbReference>
<keyword evidence="4 6" id="KW-0472">Membrane</keyword>
<sequence>MMRRNIARYTNLAINIAFINMSPQAKDRFDTLDKFVDEGFLTPNEKKLLENYHQETKKCKAGPLPDFWIPLVWASSIVKRARKEGKISTDLGCKAILGELTSLRSTCGGMLSFAWINVPLVYTQVVTIAVYSFFLMTLISRQYIGEGIDLYIPFITVLQFLFYMGWLKTAEALLNPFGDDEDDFEIDYLIDRNHEIGYLIVDKMHSGHPELSQDIHWDSVLPPNKEAVKEIEDLCNGRKDEYIPLQEPVNDNEEV</sequence>
<comment type="caution">
    <text evidence="7">The sequence shown here is derived from an EMBL/GenBank/DDBJ whole genome shotgun (WGS) entry which is preliminary data.</text>
</comment>
<evidence type="ECO:0000256" key="2">
    <source>
        <dbReference type="ARBA" id="ARBA00022692"/>
    </source>
</evidence>
<evidence type="ECO:0000256" key="4">
    <source>
        <dbReference type="ARBA" id="ARBA00023136"/>
    </source>
</evidence>
<comment type="subcellular location">
    <subcellularLocation>
        <location evidence="6">Cell membrane</location>
        <topology evidence="6">Multi-pass membrane protein</topology>
    </subcellularLocation>
    <subcellularLocation>
        <location evidence="1">Membrane</location>
    </subcellularLocation>
</comment>
<keyword evidence="6" id="KW-0868">Chloride</keyword>
<feature type="transmembrane region" description="Helical" evidence="6">
    <location>
        <begin position="150"/>
        <end position="167"/>
    </location>
</feature>
<reference evidence="7 8" key="1">
    <citation type="submission" date="2024-05" db="EMBL/GenBank/DDBJ databases">
        <authorList>
            <person name="Wallberg A."/>
        </authorList>
    </citation>
    <scope>NUCLEOTIDE SEQUENCE [LARGE SCALE GENOMIC DNA]</scope>
</reference>
<protein>
    <recommendedName>
        <fullName evidence="6">Bestrophin homolog</fullName>
    </recommendedName>
</protein>
<comment type="function">
    <text evidence="6">Forms chloride channels.</text>
</comment>
<keyword evidence="3 6" id="KW-1133">Transmembrane helix</keyword>
<dbReference type="Proteomes" id="UP001497623">
    <property type="component" value="Unassembled WGS sequence"/>
</dbReference>
<keyword evidence="8" id="KW-1185">Reference proteome</keyword>
<proteinExistence type="inferred from homology"/>
<evidence type="ECO:0000313" key="7">
    <source>
        <dbReference type="EMBL" id="CAL4068327.1"/>
    </source>
</evidence>
<keyword evidence="6" id="KW-1003">Cell membrane</keyword>
<evidence type="ECO:0000256" key="5">
    <source>
        <dbReference type="ARBA" id="ARBA00034769"/>
    </source>
</evidence>
<gene>
    <name evidence="7" type="ORF">MNOR_LOCUS7129</name>
</gene>
<accession>A0AAV2Q4Y5</accession>